<gene>
    <name evidence="2" type="ORF">PSYPI_37888</name>
</gene>
<protein>
    <submittedName>
        <fullName evidence="2">Uncharacterized protein</fullName>
    </submittedName>
</protein>
<evidence type="ECO:0000313" key="2">
    <source>
        <dbReference type="EMBL" id="EGH47737.1"/>
    </source>
</evidence>
<keyword evidence="3" id="KW-1185">Reference proteome</keyword>
<sequence length="57" mass="6136">MNGEIPRLKQTGDARCTDNPAKAEQAVKPRHHGLAAGALDNYRLHVGRAVHSAHARA</sequence>
<dbReference type="AlphaFoldDB" id="F3GKY4"/>
<dbReference type="HOGENOM" id="CLU_3001321_0_0_6"/>
<comment type="caution">
    <text evidence="2">The sequence shown here is derived from an EMBL/GenBank/DDBJ whole genome shotgun (WGS) entry which is preliminary data.</text>
</comment>
<feature type="non-terminal residue" evidence="2">
    <location>
        <position position="57"/>
    </location>
</feature>
<dbReference type="Proteomes" id="UP000004986">
    <property type="component" value="Unassembled WGS sequence"/>
</dbReference>
<dbReference type="EMBL" id="AEAI01002476">
    <property type="protein sequence ID" value="EGH47737.1"/>
    <property type="molecule type" value="Genomic_DNA"/>
</dbReference>
<evidence type="ECO:0000313" key="3">
    <source>
        <dbReference type="Proteomes" id="UP000004986"/>
    </source>
</evidence>
<evidence type="ECO:0000256" key="1">
    <source>
        <dbReference type="SAM" id="MobiDB-lite"/>
    </source>
</evidence>
<feature type="compositionally biased region" description="Basic and acidic residues" evidence="1">
    <location>
        <begin position="1"/>
        <end position="16"/>
    </location>
</feature>
<accession>F3GKY4</accession>
<proteinExistence type="predicted"/>
<name>F3GKY4_PSESJ</name>
<feature type="region of interest" description="Disordered" evidence="1">
    <location>
        <begin position="1"/>
        <end position="30"/>
    </location>
</feature>
<organism evidence="2 3">
    <name type="scientific">Pseudomonas syringae pv. pisi str. 1704B</name>
    <dbReference type="NCBI Taxonomy" id="629263"/>
    <lineage>
        <taxon>Bacteria</taxon>
        <taxon>Pseudomonadati</taxon>
        <taxon>Pseudomonadota</taxon>
        <taxon>Gammaproteobacteria</taxon>
        <taxon>Pseudomonadales</taxon>
        <taxon>Pseudomonadaceae</taxon>
        <taxon>Pseudomonas</taxon>
        <taxon>Pseudomonas syringae</taxon>
    </lineage>
</organism>
<reference evidence="2 3" key="1">
    <citation type="journal article" date="2011" name="PLoS Pathog.">
        <title>Dynamic evolution of pathogenicity revealed by sequencing and comparative genomics of 19 Pseudomonas syringae isolates.</title>
        <authorList>
            <person name="Baltrus D.A."/>
            <person name="Nishimura M.T."/>
            <person name="Romanchuk A."/>
            <person name="Chang J.H."/>
            <person name="Mukhtar M.S."/>
            <person name="Cherkis K."/>
            <person name="Roach J."/>
            <person name="Grant S.R."/>
            <person name="Jones C.D."/>
            <person name="Dangl J.L."/>
        </authorList>
    </citation>
    <scope>NUCLEOTIDE SEQUENCE [LARGE SCALE GENOMIC DNA]</scope>
    <source>
        <strain evidence="2 3">1704B</strain>
    </source>
</reference>